<reference evidence="1 3" key="3">
    <citation type="journal article" date="2019" name="Sci. Rep.">
        <title>Insight into the biology of Mycobacterium mucogenicum and Mycobacterium neoaurum clade members.</title>
        <authorList>
            <person name="Behra P.R.K."/>
            <person name="Pettersson B.M.F."/>
            <person name="Ramesh M."/>
            <person name="Dasgupta S."/>
            <person name="Kirsebom L.A."/>
        </authorList>
    </citation>
    <scope>NUCLEOTIDE SEQUENCE [LARGE SCALE GENOMIC DNA]</scope>
    <source>
        <strain evidence="1 3">DSM 44124</strain>
    </source>
</reference>
<dbReference type="EMBL" id="CP062008">
    <property type="protein sequence ID" value="QPG70738.1"/>
    <property type="molecule type" value="Genomic_DNA"/>
</dbReference>
<reference evidence="2" key="1">
    <citation type="submission" date="2018-01" db="EMBL/GenBank/DDBJ databases">
        <title>Comparative genomics of Mycobacterium mucogenicum and Mycobacterium neoaurum clade members emphasizing tRNA and non-coding RNA.</title>
        <authorList>
            <person name="Behra P.R.K."/>
            <person name="Pettersson B.M.F."/>
            <person name="Das S."/>
            <person name="Dasgupta S."/>
            <person name="Kirsebom L.A."/>
        </authorList>
    </citation>
    <scope>NUCLEOTIDE SEQUENCE</scope>
    <source>
        <strain evidence="2">DSM 44124</strain>
    </source>
</reference>
<evidence type="ECO:0000313" key="2">
    <source>
        <dbReference type="EMBL" id="TLH52165.1"/>
    </source>
</evidence>
<dbReference type="RefSeq" id="WP_053854147.1">
    <property type="nucleotide sequence ID" value="NZ_ANBS01000034.1"/>
</dbReference>
<dbReference type="EMBL" id="POTL01000001">
    <property type="protein sequence ID" value="TLH52165.1"/>
    <property type="molecule type" value="Genomic_DNA"/>
</dbReference>
<organism evidence="2">
    <name type="scientific">Mycolicibacterium mucogenicum DSM 44124</name>
    <dbReference type="NCBI Taxonomy" id="1226753"/>
    <lineage>
        <taxon>Bacteria</taxon>
        <taxon>Bacillati</taxon>
        <taxon>Actinomycetota</taxon>
        <taxon>Actinomycetes</taxon>
        <taxon>Mycobacteriales</taxon>
        <taxon>Mycobacteriaceae</taxon>
        <taxon>Mycolicibacterium</taxon>
    </lineage>
</organism>
<name>A0A8H2JC58_MYCMU</name>
<proteinExistence type="predicted"/>
<dbReference type="AlphaFoldDB" id="A0A8H2JC58"/>
<evidence type="ECO:0000313" key="3">
    <source>
        <dbReference type="Proteomes" id="UP000309231"/>
    </source>
</evidence>
<gene>
    <name evidence="1" type="ORF">C1S78_007195</name>
    <name evidence="2" type="ORF">C1S78_07190</name>
</gene>
<evidence type="ECO:0000313" key="1">
    <source>
        <dbReference type="EMBL" id="QPG70738.1"/>
    </source>
</evidence>
<dbReference type="GeneID" id="76724686"/>
<dbReference type="KEGG" id="mmuc:C1S78_007195"/>
<keyword evidence="3" id="KW-1185">Reference proteome</keyword>
<sequence>MVDVIAAILPRMTARSIRWPGAAQPDHYAIAAQIAATLNIPMRHKPIEIPDFAAALTARGRTGFFVHHISMLRRTSRTGVRRETNLVEAITGHKPAPQLVNANRAKFDQDGRWHCGRSW</sequence>
<dbReference type="Proteomes" id="UP000309231">
    <property type="component" value="Chromosome"/>
</dbReference>
<protein>
    <submittedName>
        <fullName evidence="2">Uncharacterized protein</fullName>
    </submittedName>
</protein>
<reference evidence="1 3" key="2">
    <citation type="journal article" date="2019" name="BMC Evol. Biol.">
        <title>Comparative genomics of Mycobacterium mucogenicum and Mycobacterium neoaurum clade members emphasizing tRNA and non-coding RNA.</title>
        <authorList>
            <person name="Behra P.R.K."/>
            <person name="Pettersson B.M.F."/>
            <person name="Das S."/>
            <person name="Dasgupta S."/>
            <person name="Kirsebom L.A."/>
        </authorList>
    </citation>
    <scope>NUCLEOTIDE SEQUENCE [LARGE SCALE GENOMIC DNA]</scope>
    <source>
        <strain evidence="1 3">DSM 44124</strain>
    </source>
</reference>
<accession>A0A8H2JC58</accession>